<feature type="region of interest" description="Disordered" evidence="2">
    <location>
        <begin position="458"/>
        <end position="488"/>
    </location>
</feature>
<feature type="compositionally biased region" description="Basic and acidic residues" evidence="2">
    <location>
        <begin position="474"/>
        <end position="486"/>
    </location>
</feature>
<feature type="compositionally biased region" description="Polar residues" evidence="2">
    <location>
        <begin position="703"/>
        <end position="712"/>
    </location>
</feature>
<feature type="compositionally biased region" description="Basic and acidic residues" evidence="2">
    <location>
        <begin position="117"/>
        <end position="131"/>
    </location>
</feature>
<evidence type="ECO:0000313" key="3">
    <source>
        <dbReference type="EMBL" id="WAR00974.1"/>
    </source>
</evidence>
<feature type="region of interest" description="Disordered" evidence="2">
    <location>
        <begin position="18"/>
        <end position="51"/>
    </location>
</feature>
<feature type="compositionally biased region" description="Basic and acidic residues" evidence="2">
    <location>
        <begin position="687"/>
        <end position="702"/>
    </location>
</feature>
<dbReference type="Proteomes" id="UP001164746">
    <property type="component" value="Chromosome 3"/>
</dbReference>
<protein>
    <submittedName>
        <fullName evidence="3">Uncharacterized protein</fullName>
    </submittedName>
</protein>
<evidence type="ECO:0000256" key="1">
    <source>
        <dbReference type="SAM" id="Coils"/>
    </source>
</evidence>
<gene>
    <name evidence="3" type="ORF">MAR_025346</name>
</gene>
<reference evidence="3" key="1">
    <citation type="submission" date="2022-11" db="EMBL/GenBank/DDBJ databases">
        <title>Centuries of genome instability and evolution in soft-shell clam transmissible cancer (bioRxiv).</title>
        <authorList>
            <person name="Hart S.F.M."/>
            <person name="Yonemitsu M.A."/>
            <person name="Giersch R.M."/>
            <person name="Beal B.F."/>
            <person name="Arriagada G."/>
            <person name="Davis B.W."/>
            <person name="Ostrander E.A."/>
            <person name="Goff S.P."/>
            <person name="Metzger M.J."/>
        </authorList>
    </citation>
    <scope>NUCLEOTIDE SEQUENCE</scope>
    <source>
        <strain evidence="3">MELC-2E11</strain>
        <tissue evidence="3">Siphon/mantle</tissue>
    </source>
</reference>
<feature type="compositionally biased region" description="Polar residues" evidence="2">
    <location>
        <begin position="659"/>
        <end position="674"/>
    </location>
</feature>
<evidence type="ECO:0000313" key="4">
    <source>
        <dbReference type="Proteomes" id="UP001164746"/>
    </source>
</evidence>
<proteinExistence type="predicted"/>
<name>A0ABY7DVQ0_MYAAR</name>
<keyword evidence="1" id="KW-0175">Coiled coil</keyword>
<feature type="compositionally biased region" description="Basic and acidic residues" evidence="2">
    <location>
        <begin position="632"/>
        <end position="658"/>
    </location>
</feature>
<feature type="coiled-coil region" evidence="1">
    <location>
        <begin position="211"/>
        <end position="238"/>
    </location>
</feature>
<keyword evidence="4" id="KW-1185">Reference proteome</keyword>
<accession>A0ABY7DVQ0</accession>
<feature type="compositionally biased region" description="Basic and acidic residues" evidence="2">
    <location>
        <begin position="348"/>
        <end position="363"/>
    </location>
</feature>
<feature type="compositionally biased region" description="Basic residues" evidence="2">
    <location>
        <begin position="458"/>
        <end position="473"/>
    </location>
</feature>
<feature type="region of interest" description="Disordered" evidence="2">
    <location>
        <begin position="632"/>
        <end position="715"/>
    </location>
</feature>
<dbReference type="EMBL" id="CP111014">
    <property type="protein sequence ID" value="WAR00974.1"/>
    <property type="molecule type" value="Genomic_DNA"/>
</dbReference>
<feature type="region of interest" description="Disordered" evidence="2">
    <location>
        <begin position="117"/>
        <end position="144"/>
    </location>
</feature>
<evidence type="ECO:0000256" key="2">
    <source>
        <dbReference type="SAM" id="MobiDB-lite"/>
    </source>
</evidence>
<organism evidence="3 4">
    <name type="scientific">Mya arenaria</name>
    <name type="common">Soft-shell clam</name>
    <dbReference type="NCBI Taxonomy" id="6604"/>
    <lineage>
        <taxon>Eukaryota</taxon>
        <taxon>Metazoa</taxon>
        <taxon>Spiralia</taxon>
        <taxon>Lophotrochozoa</taxon>
        <taxon>Mollusca</taxon>
        <taxon>Bivalvia</taxon>
        <taxon>Autobranchia</taxon>
        <taxon>Heteroconchia</taxon>
        <taxon>Euheterodonta</taxon>
        <taxon>Imparidentia</taxon>
        <taxon>Neoheterodontei</taxon>
        <taxon>Myida</taxon>
        <taxon>Myoidea</taxon>
        <taxon>Myidae</taxon>
        <taxon>Mya</taxon>
    </lineage>
</organism>
<sequence>MSDTEMSEGTCEDWAFVTSAGGIPDDETDSSSSSVEIVGDREEDSGEETLQQVNTARTGPVYVLSLPSRNAAAAGEGVEDLEMADTEFLGEKQALPPQEAILEQEAADIRGRAVGVGERDGRDGGVKHETLPKPVQQDSGAQADCSTWRQQATLVLLDLLNMEEPFVYQGDLVQTLADVKKTFGDMEAFNKQAVDTLKARQYEAINEKDYLEAELSHKQELEEEIQRLRLATEKKSSVIKEQASEILTLKDELKKADGFERTGQTWEGCFSELSDALRTEMSKMNVAWSEVGAGLHEYADKHLPHTVLEFLKSSGVFTGPTQDVPHQGDNTYKEPQRDYNTQGRKPYKKDEPESNVHEEHTQTKETFSNTGHKVADEGSESSGEQHADNLWTETVFKMMNKTRGQIEHAWEKVRNISGQFWEDNEPSVMRIQQTFTDRLQQLTDRFHQKMTNKVNKWFHKGKSHPRGNKKGGKSCKEKKTFDENDNLKANTKRRKFGSKVDNNEMTTAEKAEDVSKTISSLNAKQYRRLMESDPWQLISLADFFFNYTEGMMVPLLSEAGQGWFAKQRQWWRHQAGIEISPLPQGDDDHRFLCCWQVHVANGNRNYCRRKKKMLAIKENSCILSEINLEPANKKSIKDSEQKKTNTEERFKGTKDKNAQEQGSSDDFLQQNIDGNSDAPPSRKYTKHANEKIQNTDKIKFSDNQHSQSSMNDNGDDDNWYLSLGEGREYLHQVPDTWYFRRSQDRENKNFYQGAHSPEWVESGEDNFDGDFMNVDETVTRRKRRPFCVDL</sequence>
<feature type="region of interest" description="Disordered" evidence="2">
    <location>
        <begin position="319"/>
        <end position="388"/>
    </location>
</feature>